<protein>
    <submittedName>
        <fullName evidence="1">Uncharacterized protein</fullName>
    </submittedName>
</protein>
<proteinExistence type="predicted"/>
<name>A0A183M8E4_9TREM</name>
<gene>
    <name evidence="1" type="ORF">SMRZ_LOCUS12319</name>
</gene>
<dbReference type="EMBL" id="UZAI01007635">
    <property type="protein sequence ID" value="VDO99763.1"/>
    <property type="molecule type" value="Genomic_DNA"/>
</dbReference>
<keyword evidence="2" id="KW-1185">Reference proteome</keyword>
<feature type="non-terminal residue" evidence="1">
    <location>
        <position position="1"/>
    </location>
</feature>
<reference evidence="1 2" key="1">
    <citation type="submission" date="2018-11" db="EMBL/GenBank/DDBJ databases">
        <authorList>
            <consortium name="Pathogen Informatics"/>
        </authorList>
    </citation>
    <scope>NUCLEOTIDE SEQUENCE [LARGE SCALE GENOMIC DNA]</scope>
    <source>
        <strain evidence="1 2">Zambia</strain>
    </source>
</reference>
<accession>A0A183M8E4</accession>
<dbReference type="AlphaFoldDB" id="A0A183M8E4"/>
<evidence type="ECO:0000313" key="2">
    <source>
        <dbReference type="Proteomes" id="UP000277204"/>
    </source>
</evidence>
<sequence length="107" mass="12649">IRKPGNKEIFKNGLIINSIRLIIYRNTKKRIHNQIEYNLSSLLKITKVISLQLTTVSNEIFNKMNYINAKWIKSWPPNKDEICPKLPILLTNYNELSKIYIITDYNL</sequence>
<dbReference type="Proteomes" id="UP000277204">
    <property type="component" value="Unassembled WGS sequence"/>
</dbReference>
<organism evidence="1 2">
    <name type="scientific">Schistosoma margrebowiei</name>
    <dbReference type="NCBI Taxonomy" id="48269"/>
    <lineage>
        <taxon>Eukaryota</taxon>
        <taxon>Metazoa</taxon>
        <taxon>Spiralia</taxon>
        <taxon>Lophotrochozoa</taxon>
        <taxon>Platyhelminthes</taxon>
        <taxon>Trematoda</taxon>
        <taxon>Digenea</taxon>
        <taxon>Strigeidida</taxon>
        <taxon>Schistosomatoidea</taxon>
        <taxon>Schistosomatidae</taxon>
        <taxon>Schistosoma</taxon>
    </lineage>
</organism>
<evidence type="ECO:0000313" key="1">
    <source>
        <dbReference type="EMBL" id="VDO99763.1"/>
    </source>
</evidence>